<organism evidence="1 2">
    <name type="scientific">Streptomyces tamarix</name>
    <dbReference type="NCBI Taxonomy" id="3078565"/>
    <lineage>
        <taxon>Bacteria</taxon>
        <taxon>Bacillati</taxon>
        <taxon>Actinomycetota</taxon>
        <taxon>Actinomycetes</taxon>
        <taxon>Kitasatosporales</taxon>
        <taxon>Streptomycetaceae</taxon>
        <taxon>Streptomyces</taxon>
    </lineage>
</organism>
<name>A0ABU3QL01_9ACTN</name>
<dbReference type="EMBL" id="JAWCTQ010000016">
    <property type="protein sequence ID" value="MDT9683448.1"/>
    <property type="molecule type" value="Genomic_DNA"/>
</dbReference>
<evidence type="ECO:0000313" key="1">
    <source>
        <dbReference type="EMBL" id="MDT9683448.1"/>
    </source>
</evidence>
<protein>
    <submittedName>
        <fullName evidence="1">Uncharacterized protein</fullName>
    </submittedName>
</protein>
<gene>
    <name evidence="1" type="ORF">RND61_15475</name>
</gene>
<dbReference type="Proteomes" id="UP001250181">
    <property type="component" value="Unassembled WGS sequence"/>
</dbReference>
<accession>A0ABU3QL01</accession>
<reference evidence="1 2" key="1">
    <citation type="submission" date="2023-09" db="EMBL/GenBank/DDBJ databases">
        <title>Streptomyces sp. nov.: A antagonism against Alternaria gaisen Producing Streptochlin, Isolated from Tamarix root soil.</title>
        <authorList>
            <person name="Chen Y."/>
        </authorList>
    </citation>
    <scope>NUCLEOTIDE SEQUENCE [LARGE SCALE GENOMIC DNA]</scope>
    <source>
        <strain evidence="1 2">TRM76323</strain>
    </source>
</reference>
<sequence length="216" mass="24550">MYKELNKYVVIEEHNKQTWLRGTAQHCSRYEDGDFLSPNQAKNLFLLNAIHDSESLYKVSFNDKDTVKKGKDDISVIVPDMLGLYHEKEVVGVKVDTGTQQGDTFARFIAASFSVREAAEADDFIYYLRLLKLDNNYELFPVTNYDGDGHKLLSIHVGLVEDGHIVVDLGIPDAFAKLLNSSVFNDVSYPRENIVDSMLNQARTISEISRRLEIKL</sequence>
<comment type="caution">
    <text evidence="1">The sequence shown here is derived from an EMBL/GenBank/DDBJ whole genome shotgun (WGS) entry which is preliminary data.</text>
</comment>
<evidence type="ECO:0000313" key="2">
    <source>
        <dbReference type="Proteomes" id="UP001250181"/>
    </source>
</evidence>
<keyword evidence="2" id="KW-1185">Reference proteome</keyword>
<proteinExistence type="predicted"/>
<dbReference type="RefSeq" id="WP_315878522.1">
    <property type="nucleotide sequence ID" value="NZ_JAWCTQ010000016.1"/>
</dbReference>